<dbReference type="STRING" id="765177.Desmu_1335"/>
<dbReference type="Proteomes" id="UP000001068">
    <property type="component" value="Chromosome"/>
</dbReference>
<dbReference type="KEGG" id="dmu:Desmu_1335"/>
<protein>
    <recommendedName>
        <fullName evidence="8">Dephospho-coenzyme A kinase</fullName>
    </recommendedName>
</protein>
<dbReference type="PANTHER" id="PTHR40732">
    <property type="entry name" value="UPF0218 PROTEIN TK1697"/>
    <property type="match status" value="1"/>
</dbReference>
<evidence type="ECO:0000256" key="3">
    <source>
        <dbReference type="ARBA" id="ARBA00022777"/>
    </source>
</evidence>
<dbReference type="GeneID" id="10154061"/>
<proteinExistence type="predicted"/>
<dbReference type="RefSeq" id="WP_013562851.1">
    <property type="nucleotide sequence ID" value="NC_014961.1"/>
</dbReference>
<gene>
    <name evidence="6" type="ordered locus">Desmu_1335</name>
</gene>
<keyword evidence="2" id="KW-0547">Nucleotide-binding</keyword>
<evidence type="ECO:0008006" key="8">
    <source>
        <dbReference type="Google" id="ProtNLM"/>
    </source>
</evidence>
<evidence type="ECO:0000256" key="5">
    <source>
        <dbReference type="ARBA" id="ARBA00023134"/>
    </source>
</evidence>
<evidence type="ECO:0000256" key="1">
    <source>
        <dbReference type="ARBA" id="ARBA00022679"/>
    </source>
</evidence>
<evidence type="ECO:0000313" key="6">
    <source>
        <dbReference type="EMBL" id="ADV65629.1"/>
    </source>
</evidence>
<evidence type="ECO:0000256" key="4">
    <source>
        <dbReference type="ARBA" id="ARBA00022993"/>
    </source>
</evidence>
<dbReference type="OrthoDB" id="15447at2157"/>
<evidence type="ECO:0000256" key="2">
    <source>
        <dbReference type="ARBA" id="ARBA00022741"/>
    </source>
</evidence>
<dbReference type="PANTHER" id="PTHR40732:SF1">
    <property type="entry name" value="GTP-DEPENDENT DEPHOSPHO-COA KINASE"/>
    <property type="match status" value="1"/>
</dbReference>
<keyword evidence="5" id="KW-0342">GTP-binding</keyword>
<keyword evidence="1" id="KW-0808">Transferase</keyword>
<organism evidence="6 7">
    <name type="scientific">Desulfurococcus mucosus (strain ATCC 35584 / DSM 2162 / JCM 9187 / O7/1)</name>
    <dbReference type="NCBI Taxonomy" id="765177"/>
    <lineage>
        <taxon>Archaea</taxon>
        <taxon>Thermoproteota</taxon>
        <taxon>Thermoprotei</taxon>
        <taxon>Desulfurococcales</taxon>
        <taxon>Desulfurococcaceae</taxon>
        <taxon>Desulfurococcus</taxon>
    </lineage>
</organism>
<dbReference type="Pfam" id="PF04019">
    <property type="entry name" value="DUF359"/>
    <property type="match status" value="1"/>
</dbReference>
<dbReference type="HOGENOM" id="CLU_120795_1_0_2"/>
<keyword evidence="7" id="KW-1185">Reference proteome</keyword>
<sequence length="163" mass="17723">MTRRLPVLKLPEEHRSFLGIPQGDLYVSRTRGLVQGLEADVAVGDVVSRNHTVALRVTDAKTKRSMTVDTGLSRCDTTIVNPPGSISMQAFTASLMKQAKGICVIGEEDLLVIPFTLTWGSVIYGQPDTGVVKTASRERALKILKGLKPHMAIINLKGEQRNG</sequence>
<name>E8R7G4_DESM0</name>
<evidence type="ECO:0000313" key="7">
    <source>
        <dbReference type="Proteomes" id="UP000001068"/>
    </source>
</evidence>
<dbReference type="EMBL" id="CP002363">
    <property type="protein sequence ID" value="ADV65629.1"/>
    <property type="molecule type" value="Genomic_DNA"/>
</dbReference>
<reference evidence="6 7" key="2">
    <citation type="journal article" date="2011" name="Stand. Genomic Sci.">
        <title>Complete genome sequence of Desulfurococcus mucosus type strain (O7/1).</title>
        <authorList>
            <person name="Wirth R."/>
            <person name="Chertkov O."/>
            <person name="Held B."/>
            <person name="Lapidus A."/>
            <person name="Nolan M."/>
            <person name="Lucas S."/>
            <person name="Hammon N."/>
            <person name="Deshpande S."/>
            <person name="Cheng J.F."/>
            <person name="Tapia R."/>
            <person name="Han C."/>
            <person name="Goodwin L."/>
            <person name="Pitluck S."/>
            <person name="Liolios K."/>
            <person name="Ioanna P."/>
            <person name="Ivanova N."/>
            <person name="Mavromatis K."/>
            <person name="Mikhailova N."/>
            <person name="Pati A."/>
            <person name="Chen A."/>
            <person name="Palaniappan K."/>
            <person name="Land M."/>
            <person name="Hauser L."/>
            <person name="Chang Y.J."/>
            <person name="Jeffries C.D."/>
            <person name="Bilek Y."/>
            <person name="Hader T."/>
            <person name="Rohde M."/>
            <person name="Spring S."/>
            <person name="Sikorski J."/>
            <person name="Goker M."/>
            <person name="Woyke T."/>
            <person name="Bristow J."/>
            <person name="Eisen J.A."/>
            <person name="Markowitz V."/>
            <person name="Hugenholtz P."/>
            <person name="Kyrpides N.C."/>
            <person name="Klenk H.P."/>
        </authorList>
    </citation>
    <scope>NUCLEOTIDE SEQUENCE [LARGE SCALE GENOMIC DNA]</scope>
    <source>
        <strain evidence="7">ATCC 35584 / DSM 2162 / JCM 9187 / O7/1</strain>
    </source>
</reference>
<dbReference type="GO" id="GO:0005525">
    <property type="term" value="F:GTP binding"/>
    <property type="evidence" value="ECO:0007669"/>
    <property type="project" value="UniProtKB-KW"/>
</dbReference>
<dbReference type="eggNOG" id="arCOG04076">
    <property type="taxonomic scope" value="Archaea"/>
</dbReference>
<keyword evidence="4" id="KW-0173">Coenzyme A biosynthesis</keyword>
<dbReference type="AlphaFoldDB" id="E8R7G4"/>
<dbReference type="GO" id="GO:0015937">
    <property type="term" value="P:coenzyme A biosynthetic process"/>
    <property type="evidence" value="ECO:0007669"/>
    <property type="project" value="UniProtKB-KW"/>
</dbReference>
<reference evidence="7" key="1">
    <citation type="submission" date="2010-11" db="EMBL/GenBank/DDBJ databases">
        <title>The complete genome of Desulfurococcus mucosus DSM 2162.</title>
        <authorList>
            <consortium name="US DOE Joint Genome Institute (JGI-PGF)"/>
            <person name="Lucas S."/>
            <person name="Copeland A."/>
            <person name="Lapidus A."/>
            <person name="Bruce D."/>
            <person name="Goodwin L."/>
            <person name="Pitluck S."/>
            <person name="Kyrpides N."/>
            <person name="Mavromatis K."/>
            <person name="Pagani I."/>
            <person name="Ivanova N."/>
            <person name="Ovchinnikova G."/>
            <person name="Chertkov O."/>
            <person name="Held B."/>
            <person name="Brettin T."/>
            <person name="Detter J.C."/>
            <person name="Tapia R."/>
            <person name="Han C."/>
            <person name="Land M."/>
            <person name="Hauser L."/>
            <person name="Markowitz V."/>
            <person name="Cheng J.-F."/>
            <person name="Hugenholtz P."/>
            <person name="Woyke T."/>
            <person name="Wu D."/>
            <person name="Wirth R."/>
            <person name="Bilek Y."/>
            <person name="Hader T."/>
            <person name="Klenk H.-P."/>
            <person name="Eisen J.A."/>
        </authorList>
    </citation>
    <scope>NUCLEOTIDE SEQUENCE [LARGE SCALE GENOMIC DNA]</scope>
    <source>
        <strain evidence="7">ATCC 35584 / DSM 2162 / JCM 9187 / O7/1</strain>
    </source>
</reference>
<dbReference type="GO" id="GO:0016301">
    <property type="term" value="F:kinase activity"/>
    <property type="evidence" value="ECO:0007669"/>
    <property type="project" value="UniProtKB-KW"/>
</dbReference>
<dbReference type="InterPro" id="IPR007164">
    <property type="entry name" value="GTP-dep_dephospho-CoA_kin"/>
</dbReference>
<keyword evidence="3" id="KW-0418">Kinase</keyword>
<accession>E8R7G4</accession>